<dbReference type="EMBL" id="JARAOO010000003">
    <property type="protein sequence ID" value="KAJ7977385.1"/>
    <property type="molecule type" value="Genomic_DNA"/>
</dbReference>
<dbReference type="InterPro" id="IPR005630">
    <property type="entry name" value="Terpene_synthase_metal-bd"/>
</dbReference>
<evidence type="ECO:0000313" key="7">
    <source>
        <dbReference type="EMBL" id="KAJ7977389.1"/>
    </source>
</evidence>
<evidence type="ECO:0000256" key="1">
    <source>
        <dbReference type="ARBA" id="ARBA00001946"/>
    </source>
</evidence>
<dbReference type="SUPFAM" id="SSF48576">
    <property type="entry name" value="Terpenoid synthases"/>
    <property type="match status" value="1"/>
</dbReference>
<dbReference type="Pfam" id="PF03936">
    <property type="entry name" value="Terpene_synth_C"/>
    <property type="match status" value="1"/>
</dbReference>
<proteinExistence type="predicted"/>
<evidence type="ECO:0000259" key="5">
    <source>
        <dbReference type="Pfam" id="PF03936"/>
    </source>
</evidence>
<gene>
    <name evidence="6" type="ORF">O6P43_007023</name>
    <name evidence="7" type="ORF">O6P43_007026</name>
</gene>
<dbReference type="GO" id="GO:0009507">
    <property type="term" value="C:chloroplast"/>
    <property type="evidence" value="ECO:0007669"/>
    <property type="project" value="TreeGrafter"/>
</dbReference>
<dbReference type="KEGG" id="qsa:O6P43_007026"/>
<dbReference type="AlphaFoldDB" id="A0AAD7Q9J5"/>
<dbReference type="Proteomes" id="UP001163823">
    <property type="component" value="Chromosome 3"/>
</dbReference>
<feature type="domain" description="Terpene synthase N-terminal" evidence="4">
    <location>
        <begin position="287"/>
        <end position="494"/>
    </location>
</feature>
<dbReference type="SFLD" id="SFLDG01014">
    <property type="entry name" value="Terpene_Cyclase_Like_1_N-term"/>
    <property type="match status" value="1"/>
</dbReference>
<dbReference type="GO" id="GO:0009686">
    <property type="term" value="P:gibberellin biosynthetic process"/>
    <property type="evidence" value="ECO:0007669"/>
    <property type="project" value="TreeGrafter"/>
</dbReference>
<dbReference type="Gene3D" id="1.50.10.160">
    <property type="match status" value="1"/>
</dbReference>
<evidence type="ECO:0000256" key="2">
    <source>
        <dbReference type="ARBA" id="ARBA00022723"/>
    </source>
</evidence>
<dbReference type="GO" id="GO:0000287">
    <property type="term" value="F:magnesium ion binding"/>
    <property type="evidence" value="ECO:0007669"/>
    <property type="project" value="InterPro"/>
</dbReference>
<dbReference type="InterPro" id="IPR008949">
    <property type="entry name" value="Isoprenoid_synthase_dom_sf"/>
</dbReference>
<dbReference type="Gene3D" id="1.50.10.130">
    <property type="entry name" value="Terpene synthase, N-terminal domain"/>
    <property type="match status" value="1"/>
</dbReference>
<dbReference type="FunFam" id="1.50.10.130:FF:000002">
    <property type="entry name" value="Ent-copalyl diphosphate synthase, chloroplastic"/>
    <property type="match status" value="1"/>
</dbReference>
<dbReference type="PANTHER" id="PTHR31739:SF4">
    <property type="entry name" value="ENT-COPALYL DIPHOSPHATE SYNTHASE, CHLOROPLASTIC"/>
    <property type="match status" value="1"/>
</dbReference>
<dbReference type="KEGG" id="qsa:O6P43_007023"/>
<dbReference type="SFLD" id="SFLDG01605">
    <property type="entry name" value="Terpene_Cyclase_Like_1_N-term"/>
    <property type="match status" value="1"/>
</dbReference>
<evidence type="ECO:0000259" key="4">
    <source>
        <dbReference type="Pfam" id="PF01397"/>
    </source>
</evidence>
<keyword evidence="8" id="KW-1185">Reference proteome</keyword>
<organism evidence="6 8">
    <name type="scientific">Quillaja saponaria</name>
    <name type="common">Soap bark tree</name>
    <dbReference type="NCBI Taxonomy" id="32244"/>
    <lineage>
        <taxon>Eukaryota</taxon>
        <taxon>Viridiplantae</taxon>
        <taxon>Streptophyta</taxon>
        <taxon>Embryophyta</taxon>
        <taxon>Tracheophyta</taxon>
        <taxon>Spermatophyta</taxon>
        <taxon>Magnoliopsida</taxon>
        <taxon>eudicotyledons</taxon>
        <taxon>Gunneridae</taxon>
        <taxon>Pentapetalae</taxon>
        <taxon>rosids</taxon>
        <taxon>fabids</taxon>
        <taxon>Fabales</taxon>
        <taxon>Quillajaceae</taxon>
        <taxon>Quillaja</taxon>
    </lineage>
</organism>
<keyword evidence="3" id="KW-0460">Magnesium</keyword>
<dbReference type="InterPro" id="IPR008930">
    <property type="entry name" value="Terpenoid_cyclase/PrenylTrfase"/>
</dbReference>
<dbReference type="EMBL" id="JARAOO010000003">
    <property type="protein sequence ID" value="KAJ7977389.1"/>
    <property type="molecule type" value="Genomic_DNA"/>
</dbReference>
<dbReference type="PANTHER" id="PTHR31739">
    <property type="entry name" value="ENT-COPALYL DIPHOSPHATE SYNTHASE, CHLOROPLASTIC"/>
    <property type="match status" value="1"/>
</dbReference>
<evidence type="ECO:0000256" key="3">
    <source>
        <dbReference type="ARBA" id="ARBA00022842"/>
    </source>
</evidence>
<comment type="caution">
    <text evidence="6">The sequence shown here is derived from an EMBL/GenBank/DDBJ whole genome shotgun (WGS) entry which is preliminary data.</text>
</comment>
<evidence type="ECO:0000313" key="6">
    <source>
        <dbReference type="EMBL" id="KAJ7977385.1"/>
    </source>
</evidence>
<protein>
    <submittedName>
        <fullName evidence="6">Copalyl diphosphate synthase</fullName>
    </submittedName>
</protein>
<feature type="domain" description="Terpene synthase metal-binding" evidence="5">
    <location>
        <begin position="571"/>
        <end position="689"/>
    </location>
</feature>
<dbReference type="FunFam" id="1.50.10.160:FF:000001">
    <property type="entry name" value="Ent-copalyl diphosphate synthase"/>
    <property type="match status" value="1"/>
</dbReference>
<dbReference type="InterPro" id="IPR001906">
    <property type="entry name" value="Terpene_synth_N"/>
</dbReference>
<evidence type="ECO:0000313" key="8">
    <source>
        <dbReference type="Proteomes" id="UP001163823"/>
    </source>
</evidence>
<dbReference type="Gene3D" id="1.10.600.10">
    <property type="entry name" value="Farnesyl Diphosphate Synthase"/>
    <property type="match status" value="1"/>
</dbReference>
<sequence>MMVIMSNSHLPSLSIHNHSLPSLSVPIFPSSPFSLFSKQGFPGVGSLVAKDKHTDTRCNAISKPRTNQEYADEFHGGPPVLKWHQVVEDDIDVETVLEDSSIAIEIQKRVKAVKSMLESMEDGEISISAYDTAWVALVKDLNGTHSPQFPSCLEWIANNQLHDGSWGDSQIFQAHDRILSTLACVIALKTWKIHPKKCEKGMEFLQANIRKLEDENAEHMPIGFEIAFPSLLEIAKSLDIQVPHEDSHVLKDIYESRNIKLTKIPREIMHKVPTTLLHSLEGMSGLEWKKLLKLQSKDGSFLFSPSATAFALMQTKDENCLTYLNKVVHKFNGGVPGVYPVDMFEHIWAIDRLERLGISRYFEEEIKKCVNYISRYWTGKGICWARNSQVQDIDDTSMAFRVLRLHGHDVSANVFKHFQKDNGEFFCFAGQSNQAVTGMYNLFRASQVMFLGETILKDAMQFSAKFLKEKRAANKLIDKWIITRDLPGEVGYALDIPWYASLPRLETRFYLEQYGGEEDVWIAKTLYRMHYVNNNVYLELAKLDYNNCQAVHRCEWDNIQRWYSESELGEYGLSKQELLYAYYLAAATIYEPERSLERLAWAKTSALIQTITSNFNDDEETRTAFVNDFIDTINLRDYSNSNKTMQGLVGTLVRTLDFLSLDTFVTHGEEIIHDLYHTWGRWLSSWQSEGNRHGETYLLVQMINLSGGNLLSEDLLSNPQYQQLLSLTNKVCHRLNCYKKDTAYGSSNTNTESITTPEIESDMQKLVQLILQNKSDGIDSKIKNSFLDVTKSLYYTVHCDQGTINFHIAKVLFERVL</sequence>
<dbReference type="GO" id="GO:0010333">
    <property type="term" value="F:terpene synthase activity"/>
    <property type="evidence" value="ECO:0007669"/>
    <property type="project" value="InterPro"/>
</dbReference>
<dbReference type="Pfam" id="PF01397">
    <property type="entry name" value="Terpene_synth"/>
    <property type="match status" value="1"/>
</dbReference>
<keyword evidence="2" id="KW-0479">Metal-binding</keyword>
<accession>A0AAD7Q9J5</accession>
<name>A0AAD7Q9J5_QUISA</name>
<dbReference type="InterPro" id="IPR036965">
    <property type="entry name" value="Terpene_synth_N_sf"/>
</dbReference>
<dbReference type="SUPFAM" id="SSF48239">
    <property type="entry name" value="Terpenoid cyclases/Protein prenyltransferases"/>
    <property type="match status" value="2"/>
</dbReference>
<comment type="cofactor">
    <cofactor evidence="1">
        <name>Mg(2+)</name>
        <dbReference type="ChEBI" id="CHEBI:18420"/>
    </cofactor>
</comment>
<dbReference type="InterPro" id="IPR050148">
    <property type="entry name" value="Terpene_synthase-like"/>
</dbReference>
<reference evidence="6" key="1">
    <citation type="journal article" date="2023" name="Science">
        <title>Elucidation of the pathway for biosynthesis of saponin adjuvants from the soapbark tree.</title>
        <authorList>
            <person name="Reed J."/>
            <person name="Orme A."/>
            <person name="El-Demerdash A."/>
            <person name="Owen C."/>
            <person name="Martin L.B.B."/>
            <person name="Misra R.C."/>
            <person name="Kikuchi S."/>
            <person name="Rejzek M."/>
            <person name="Martin A.C."/>
            <person name="Harkess A."/>
            <person name="Leebens-Mack J."/>
            <person name="Louveau T."/>
            <person name="Stephenson M.J."/>
            <person name="Osbourn A."/>
        </authorList>
    </citation>
    <scope>NUCLEOTIDE SEQUENCE</scope>
    <source>
        <strain evidence="6">S10</strain>
    </source>
</reference>